<gene>
    <name evidence="1" type="ORF">KIKIMORA_00470</name>
</gene>
<reference evidence="1 2" key="1">
    <citation type="submission" date="2022-05" db="EMBL/GenBank/DDBJ databases">
        <authorList>
            <person name="Friedrich I."/>
            <person name="Poehlein A."/>
            <person name="Schneider D."/>
            <person name="Hertel R."/>
            <person name="Daniel R."/>
        </authorList>
    </citation>
    <scope>NUCLEOTIDE SEQUENCE [LARGE SCALE GENOMIC DNA]</scope>
</reference>
<evidence type="ECO:0000313" key="2">
    <source>
        <dbReference type="Proteomes" id="UP001056576"/>
    </source>
</evidence>
<protein>
    <submittedName>
        <fullName evidence="1">Uncharacterized protein</fullName>
    </submittedName>
</protein>
<evidence type="ECO:0000313" key="1">
    <source>
        <dbReference type="EMBL" id="USN15194.1"/>
    </source>
</evidence>
<accession>A0A9E7MRN6</accession>
<name>A0A9E7MRN6_9CAUD</name>
<dbReference type="EMBL" id="ON529857">
    <property type="protein sequence ID" value="USN15194.1"/>
    <property type="molecule type" value="Genomic_DNA"/>
</dbReference>
<organism evidence="1 2">
    <name type="scientific">Brevundimonas phage vB_BpoS-Kikimora</name>
    <dbReference type="NCBI Taxonomy" id="2948601"/>
    <lineage>
        <taxon>Viruses</taxon>
        <taxon>Duplodnaviria</taxon>
        <taxon>Heunggongvirae</taxon>
        <taxon>Uroviricota</taxon>
        <taxon>Caudoviricetes</taxon>
        <taxon>Jeanschmidtviridae</taxon>
        <taxon>Kikimoravirus</taxon>
        <taxon>Kikimoravirus kikimora</taxon>
    </lineage>
</organism>
<dbReference type="Proteomes" id="UP001056576">
    <property type="component" value="Segment"/>
</dbReference>
<sequence length="143" mass="16250">MVDLPTMLRANMAKDANLDSVHQERIILMAQAAAMVERLQAELDAAQQVNRVNHDLIGALRRESAENEGAYKVWRRRADLSVESMRVLAGALYPFALYAEKADLFPESEGSFGEIIVSGLREEIRWSDLRRAREVMQTYRGNK</sequence>
<keyword evidence="2" id="KW-1185">Reference proteome</keyword>
<proteinExistence type="predicted"/>